<comment type="cofactor">
    <cofactor evidence="1">
        <name>Zn(2+)</name>
        <dbReference type="ChEBI" id="CHEBI:29105"/>
    </cofactor>
</comment>
<protein>
    <submittedName>
        <fullName evidence="6">Zinc protease</fullName>
        <ecNumber evidence="6">3.4.24.-</ecNumber>
    </submittedName>
</protein>
<feature type="domain" description="Peptidase M16 C-terminal" evidence="5">
    <location>
        <begin position="181"/>
        <end position="351"/>
    </location>
</feature>
<dbReference type="PANTHER" id="PTHR11851">
    <property type="entry name" value="METALLOPROTEASE"/>
    <property type="match status" value="1"/>
</dbReference>
<gene>
    <name evidence="6" type="ORF">SIID45300_02960</name>
</gene>
<dbReference type="EC" id="3.4.24.-" evidence="6"/>
<dbReference type="InterPro" id="IPR007863">
    <property type="entry name" value="Peptidase_M16_C"/>
</dbReference>
<dbReference type="EMBL" id="BAAFGK010000005">
    <property type="protein sequence ID" value="GAB0058609.1"/>
    <property type="molecule type" value="Genomic_DNA"/>
</dbReference>
<keyword evidence="6" id="KW-0645">Protease</keyword>
<organism evidence="6 7">
    <name type="scientific">Candidatus Magnetaquiglobus chichijimensis</name>
    <dbReference type="NCBI Taxonomy" id="3141448"/>
    <lineage>
        <taxon>Bacteria</taxon>
        <taxon>Pseudomonadati</taxon>
        <taxon>Pseudomonadota</taxon>
        <taxon>Magnetococcia</taxon>
        <taxon>Magnetococcales</taxon>
        <taxon>Candidatus Magnetaquicoccaceae</taxon>
        <taxon>Candidatus Magnetaquiglobus</taxon>
    </lineage>
</organism>
<dbReference type="InterPro" id="IPR050361">
    <property type="entry name" value="MPP/UQCRC_Complex"/>
</dbReference>
<dbReference type="GO" id="GO:0006508">
    <property type="term" value="P:proteolysis"/>
    <property type="evidence" value="ECO:0007669"/>
    <property type="project" value="UniProtKB-KW"/>
</dbReference>
<dbReference type="SUPFAM" id="SSF63411">
    <property type="entry name" value="LuxS/MPP-like metallohydrolase"/>
    <property type="match status" value="2"/>
</dbReference>
<dbReference type="Proteomes" id="UP001628193">
    <property type="component" value="Unassembled WGS sequence"/>
</dbReference>
<reference evidence="6 7" key="2">
    <citation type="submission" date="2024-09" db="EMBL/GenBank/DDBJ databases">
        <title>Draft genome sequence of Candidatus Magnetaquicoccaceae bacterium FCR-1.</title>
        <authorList>
            <person name="Shimoshige H."/>
            <person name="Shimamura S."/>
            <person name="Taoka A."/>
            <person name="Kobayashi H."/>
            <person name="Maekawa T."/>
        </authorList>
    </citation>
    <scope>NUCLEOTIDE SEQUENCE [LARGE SCALE GENOMIC DNA]</scope>
    <source>
        <strain evidence="6 7">FCR-1</strain>
    </source>
</reference>
<dbReference type="RefSeq" id="WP_420906329.1">
    <property type="nucleotide sequence ID" value="NZ_BAAFGK010000005.1"/>
</dbReference>
<evidence type="ECO:0000256" key="3">
    <source>
        <dbReference type="RuleBase" id="RU004447"/>
    </source>
</evidence>
<keyword evidence="7" id="KW-1185">Reference proteome</keyword>
<keyword evidence="6" id="KW-0378">Hydrolase</keyword>
<evidence type="ECO:0000259" key="4">
    <source>
        <dbReference type="Pfam" id="PF00675"/>
    </source>
</evidence>
<evidence type="ECO:0000256" key="1">
    <source>
        <dbReference type="ARBA" id="ARBA00001947"/>
    </source>
</evidence>
<proteinExistence type="inferred from homology"/>
<feature type="domain" description="Peptidase M16 N-terminal" evidence="4">
    <location>
        <begin position="38"/>
        <end position="174"/>
    </location>
</feature>
<dbReference type="Pfam" id="PF05193">
    <property type="entry name" value="Peptidase_M16_C"/>
    <property type="match status" value="1"/>
</dbReference>
<dbReference type="Gene3D" id="3.30.830.10">
    <property type="entry name" value="Metalloenzyme, LuxS/M16 peptidase-like"/>
    <property type="match status" value="2"/>
</dbReference>
<comment type="caution">
    <text evidence="6">The sequence shown here is derived from an EMBL/GenBank/DDBJ whole genome shotgun (WGS) entry which is preliminary data.</text>
</comment>
<evidence type="ECO:0000259" key="5">
    <source>
        <dbReference type="Pfam" id="PF05193"/>
    </source>
</evidence>
<evidence type="ECO:0000256" key="2">
    <source>
        <dbReference type="ARBA" id="ARBA00007261"/>
    </source>
</evidence>
<evidence type="ECO:0000313" key="6">
    <source>
        <dbReference type="EMBL" id="GAB0058609.1"/>
    </source>
</evidence>
<dbReference type="PROSITE" id="PS00143">
    <property type="entry name" value="INSULINASE"/>
    <property type="match status" value="1"/>
</dbReference>
<dbReference type="PANTHER" id="PTHR11851:SF49">
    <property type="entry name" value="MITOCHONDRIAL-PROCESSING PEPTIDASE SUBUNIT ALPHA"/>
    <property type="match status" value="1"/>
</dbReference>
<accession>A0ABQ0CCL7</accession>
<name>A0ABQ0CCL7_9PROT</name>
<evidence type="ECO:0000313" key="7">
    <source>
        <dbReference type="Proteomes" id="UP001628193"/>
    </source>
</evidence>
<comment type="similarity">
    <text evidence="2 3">Belongs to the peptidase M16 family.</text>
</comment>
<dbReference type="InterPro" id="IPR011249">
    <property type="entry name" value="Metalloenz_LuxS/M16"/>
</dbReference>
<dbReference type="InterPro" id="IPR011765">
    <property type="entry name" value="Pept_M16_N"/>
</dbReference>
<dbReference type="InterPro" id="IPR001431">
    <property type="entry name" value="Pept_M16_Zn_BS"/>
</dbReference>
<sequence length="441" mass="49151">MPANPTVTPPIPDPHHELFRLNNGLTVGVFPMPWLHEVGATLMVRAGSRFEEPDQAGIAHFLEHMLFKGSESIPDPTRFHAHLESMAADMNAATGQETNAYWITLPAEWLQEGFHAFCDMFTRPALSEIETERRVILEEMREDENDQGELVVSSILASQAFWPGHPLARSVLGTRETVGRIQLPALRDYLARHYRAGNMALAFCGPIEPRQALELAEATLGTIPPGGDTTTVPPRVIPSGPHWVAVDDQGSQFSLSLFFRTAGFRDPGYHATAALRRLLDDGFSSRLQAVVRERHGLAYDVWSAYTTHSDAGYLEVGATLSPDHLEEGFQVLFEQLGTLMQAPPTREEWRRLLVRWRAALLVNLDRPSDLIERYVGDLLFDAAEPLEETWRHASALDPGSLPGFAGGLLHPERLGVVLIGPEAKRTLPKLKGIFSRMKWRK</sequence>
<dbReference type="GO" id="GO:0008233">
    <property type="term" value="F:peptidase activity"/>
    <property type="evidence" value="ECO:0007669"/>
    <property type="project" value="UniProtKB-KW"/>
</dbReference>
<dbReference type="Pfam" id="PF00675">
    <property type="entry name" value="Peptidase_M16"/>
    <property type="match status" value="1"/>
</dbReference>
<reference evidence="6 7" key="1">
    <citation type="submission" date="2024-05" db="EMBL/GenBank/DDBJ databases">
        <authorList>
            <consortium name="Candidatus Magnetaquicoccaceae bacterium FCR-1 genome sequencing consortium"/>
            <person name="Shimoshige H."/>
            <person name="Shimamura S."/>
            <person name="Taoka A."/>
            <person name="Kobayashi H."/>
            <person name="Maekawa T."/>
        </authorList>
    </citation>
    <scope>NUCLEOTIDE SEQUENCE [LARGE SCALE GENOMIC DNA]</scope>
    <source>
        <strain evidence="6 7">FCR-1</strain>
    </source>
</reference>